<dbReference type="OrthoDB" id="3162967at2759"/>
<evidence type="ECO:0000313" key="4">
    <source>
        <dbReference type="Proteomes" id="UP000054248"/>
    </source>
</evidence>
<dbReference type="Proteomes" id="UP000054248">
    <property type="component" value="Unassembled WGS sequence"/>
</dbReference>
<keyword evidence="2" id="KW-0472">Membrane</keyword>
<feature type="transmembrane region" description="Helical" evidence="2">
    <location>
        <begin position="20"/>
        <end position="36"/>
    </location>
</feature>
<reference evidence="3 4" key="1">
    <citation type="submission" date="2014-04" db="EMBL/GenBank/DDBJ databases">
        <authorList>
            <consortium name="DOE Joint Genome Institute"/>
            <person name="Kuo A."/>
            <person name="Girlanda M."/>
            <person name="Perotto S."/>
            <person name="Kohler A."/>
            <person name="Nagy L.G."/>
            <person name="Floudas D."/>
            <person name="Copeland A."/>
            <person name="Barry K.W."/>
            <person name="Cichocki N."/>
            <person name="Veneault-Fourrey C."/>
            <person name="LaButti K."/>
            <person name="Lindquist E.A."/>
            <person name="Lipzen A."/>
            <person name="Lundell T."/>
            <person name="Morin E."/>
            <person name="Murat C."/>
            <person name="Sun H."/>
            <person name="Tunlid A."/>
            <person name="Henrissat B."/>
            <person name="Grigoriev I.V."/>
            <person name="Hibbett D.S."/>
            <person name="Martin F."/>
            <person name="Nordberg H.P."/>
            <person name="Cantor M.N."/>
            <person name="Hua S.X."/>
        </authorList>
    </citation>
    <scope>NUCLEOTIDE SEQUENCE [LARGE SCALE GENOMIC DNA]</scope>
    <source>
        <strain evidence="3 4">MUT 4182</strain>
    </source>
</reference>
<name>A0A0C3Q2P5_9AGAM</name>
<reference evidence="4" key="2">
    <citation type="submission" date="2015-01" db="EMBL/GenBank/DDBJ databases">
        <title>Evolutionary Origins and Diversification of the Mycorrhizal Mutualists.</title>
        <authorList>
            <consortium name="DOE Joint Genome Institute"/>
            <consortium name="Mycorrhizal Genomics Consortium"/>
            <person name="Kohler A."/>
            <person name="Kuo A."/>
            <person name="Nagy L.G."/>
            <person name="Floudas D."/>
            <person name="Copeland A."/>
            <person name="Barry K.W."/>
            <person name="Cichocki N."/>
            <person name="Veneault-Fourrey C."/>
            <person name="LaButti K."/>
            <person name="Lindquist E.A."/>
            <person name="Lipzen A."/>
            <person name="Lundell T."/>
            <person name="Morin E."/>
            <person name="Murat C."/>
            <person name="Riley R."/>
            <person name="Ohm R."/>
            <person name="Sun H."/>
            <person name="Tunlid A."/>
            <person name="Henrissat B."/>
            <person name="Grigoriev I.V."/>
            <person name="Hibbett D.S."/>
            <person name="Martin F."/>
        </authorList>
    </citation>
    <scope>NUCLEOTIDE SEQUENCE [LARGE SCALE GENOMIC DNA]</scope>
    <source>
        <strain evidence="4">MUT 4182</strain>
    </source>
</reference>
<evidence type="ECO:0000313" key="3">
    <source>
        <dbReference type="EMBL" id="KIO16719.1"/>
    </source>
</evidence>
<organism evidence="3 4">
    <name type="scientific">Tulasnella calospora MUT 4182</name>
    <dbReference type="NCBI Taxonomy" id="1051891"/>
    <lineage>
        <taxon>Eukaryota</taxon>
        <taxon>Fungi</taxon>
        <taxon>Dikarya</taxon>
        <taxon>Basidiomycota</taxon>
        <taxon>Agaricomycotina</taxon>
        <taxon>Agaricomycetes</taxon>
        <taxon>Cantharellales</taxon>
        <taxon>Tulasnellaceae</taxon>
        <taxon>Tulasnella</taxon>
    </lineage>
</organism>
<gene>
    <name evidence="3" type="ORF">M407DRAFT_183165</name>
</gene>
<sequence>MSDALKNLLAPRNVKKNAPVVVLFIISLCILVYHQYSSSPFIRLEIPSPYLPEWHTSDALKSRFNNVAFGDTPGSRALRDARKHHSYHRAKGPVRLGEDGDAAETKRVAQDATVIEGAA</sequence>
<protein>
    <submittedName>
        <fullName evidence="3">Uncharacterized protein</fullName>
    </submittedName>
</protein>
<dbReference type="EMBL" id="KN823496">
    <property type="protein sequence ID" value="KIO16719.1"/>
    <property type="molecule type" value="Genomic_DNA"/>
</dbReference>
<keyword evidence="2" id="KW-0812">Transmembrane</keyword>
<evidence type="ECO:0000256" key="2">
    <source>
        <dbReference type="SAM" id="Phobius"/>
    </source>
</evidence>
<dbReference type="HOGENOM" id="CLU_2063206_0_0_1"/>
<feature type="region of interest" description="Disordered" evidence="1">
    <location>
        <begin position="75"/>
        <end position="108"/>
    </location>
</feature>
<proteinExistence type="predicted"/>
<keyword evidence="4" id="KW-1185">Reference proteome</keyword>
<accession>A0A0C3Q2P5</accession>
<dbReference type="AlphaFoldDB" id="A0A0C3Q2P5"/>
<evidence type="ECO:0000256" key="1">
    <source>
        <dbReference type="SAM" id="MobiDB-lite"/>
    </source>
</evidence>
<keyword evidence="2" id="KW-1133">Transmembrane helix</keyword>
<feature type="compositionally biased region" description="Basic residues" evidence="1">
    <location>
        <begin position="81"/>
        <end position="92"/>
    </location>
</feature>